<evidence type="ECO:0000259" key="9">
    <source>
        <dbReference type="PROSITE" id="PS51007"/>
    </source>
</evidence>
<accession>A0A0S4KUW1</accession>
<evidence type="ECO:0000313" key="10">
    <source>
        <dbReference type="EMBL" id="CUQ65426.1"/>
    </source>
</evidence>
<reference evidence="11" key="1">
    <citation type="submission" date="2015-09" db="EMBL/GenBank/DDBJ databases">
        <authorList>
            <person name="Daims H."/>
        </authorList>
    </citation>
    <scope>NUCLEOTIDE SEQUENCE [LARGE SCALE GENOMIC DNA]</scope>
</reference>
<dbReference type="InterPro" id="IPR009056">
    <property type="entry name" value="Cyt_c-like_dom"/>
</dbReference>
<dbReference type="Pfam" id="PF03150">
    <property type="entry name" value="CCP_MauG"/>
    <property type="match status" value="2"/>
</dbReference>
<protein>
    <recommendedName>
        <fullName evidence="9">Cytochrome c domain-containing protein</fullName>
    </recommendedName>
</protein>
<feature type="domain" description="Cytochrome c" evidence="9">
    <location>
        <begin position="405"/>
        <end position="572"/>
    </location>
</feature>
<dbReference type="GO" id="GO:0046872">
    <property type="term" value="F:metal ion binding"/>
    <property type="evidence" value="ECO:0007669"/>
    <property type="project" value="UniProtKB-KW"/>
</dbReference>
<dbReference type="GO" id="GO:0020037">
    <property type="term" value="F:heme binding"/>
    <property type="evidence" value="ECO:0007669"/>
    <property type="project" value="InterPro"/>
</dbReference>
<evidence type="ECO:0000256" key="1">
    <source>
        <dbReference type="ARBA" id="ARBA00004196"/>
    </source>
</evidence>
<keyword evidence="4" id="KW-0732">Signal</keyword>
<dbReference type="EMBL" id="LN885086">
    <property type="protein sequence ID" value="CUQ65426.1"/>
    <property type="molecule type" value="Genomic_DNA"/>
</dbReference>
<proteinExistence type="predicted"/>
<comment type="subcellular location">
    <subcellularLocation>
        <location evidence="1">Cell envelope</location>
    </subcellularLocation>
</comment>
<feature type="compositionally biased region" description="Polar residues" evidence="8">
    <location>
        <begin position="93"/>
        <end position="102"/>
    </location>
</feature>
<dbReference type="AlphaFoldDB" id="A0A0S4KUW1"/>
<evidence type="ECO:0000256" key="7">
    <source>
        <dbReference type="PROSITE-ProRule" id="PRU00433"/>
    </source>
</evidence>
<dbReference type="InterPro" id="IPR004852">
    <property type="entry name" value="Di-haem_cyt_c_peroxidsae"/>
</dbReference>
<evidence type="ECO:0000313" key="11">
    <source>
        <dbReference type="Proteomes" id="UP000066284"/>
    </source>
</evidence>
<keyword evidence="6 7" id="KW-0408">Iron</keyword>
<dbReference type="Proteomes" id="UP000066284">
    <property type="component" value="Chromosome 1"/>
</dbReference>
<dbReference type="GO" id="GO:0004130">
    <property type="term" value="F:cytochrome-c peroxidase activity"/>
    <property type="evidence" value="ECO:0007669"/>
    <property type="project" value="TreeGrafter"/>
</dbReference>
<sequence length="631" mass="68949">MTPRGLMIGLVASVLVLSSVVFSQVVIQVPHPDDPPPPPSLKTIPIPEPANLGEFVRDREAAIRLGKALFWDMQVGSDGVTACGSCHFTSGMSDNRSRNSLSPGLKRITRTGQPNPDTTFYNNLGPVGEVTSTDYPFFPRSNDVLSSQGVRRSVFVGVGLGPADITRAEPDPNGFRVGSVNTRCVEPRNTPTVINAVFNHRQFWDGRADNVFNGVNSLGDRDPNARVYRADDPNRPIPVQVRLEDSSLASQAVSPPVDPCEMSAVGRTMRDIGKKFARWAPPGQPVFNLRPLALQQVHPQDSVLGPLSRWPQKGLAVPDYATLIRQAFHRQWWDSPKILRVAPDGTTTVVDPPASGGLHANEFSLMQYNFALFFGLAIQLYEATLVADDTPFDRFMEGDSTALSPQAQFGLNLFKSQLRGQCITCHEGAELTGASVRQVRASPIRIREGQAMDRGFNAIGVLPTLQDLGLGARDELGNWLSMAKRLIPPPPEPIVVDGAFKVPGLRNVELTAPYFHNGGHRTLRDVVDFYSRGGDSHTGMVTLDGTEIVTLEVFTFTEDEMQALEAFLRSLTDERVRYKRAPFDHPQIFIPNGVGQPVGFMPGDRFVEIPAVGRYGGAPTRPFLEPANGAS</sequence>
<dbReference type="PANTHER" id="PTHR30600">
    <property type="entry name" value="CYTOCHROME C PEROXIDASE-RELATED"/>
    <property type="match status" value="1"/>
</dbReference>
<dbReference type="InterPro" id="IPR051395">
    <property type="entry name" value="Cytochrome_c_Peroxidase/MauG"/>
</dbReference>
<keyword evidence="2 7" id="KW-0349">Heme</keyword>
<evidence type="ECO:0000256" key="6">
    <source>
        <dbReference type="ARBA" id="ARBA00023004"/>
    </source>
</evidence>
<dbReference type="GO" id="GO:0030313">
    <property type="term" value="C:cell envelope"/>
    <property type="evidence" value="ECO:0007669"/>
    <property type="project" value="UniProtKB-SubCell"/>
</dbReference>
<gene>
    <name evidence="10" type="ORF">NITINOP_0450</name>
</gene>
<dbReference type="PROSITE" id="PS51007">
    <property type="entry name" value="CYTC"/>
    <property type="match status" value="1"/>
</dbReference>
<dbReference type="Gene3D" id="1.10.760.10">
    <property type="entry name" value="Cytochrome c-like domain"/>
    <property type="match status" value="3"/>
</dbReference>
<keyword evidence="3 7" id="KW-0479">Metal-binding</keyword>
<dbReference type="PANTHER" id="PTHR30600:SF10">
    <property type="entry name" value="BLL6722 PROTEIN"/>
    <property type="match status" value="1"/>
</dbReference>
<dbReference type="SUPFAM" id="SSF46626">
    <property type="entry name" value="Cytochrome c"/>
    <property type="match status" value="2"/>
</dbReference>
<dbReference type="InterPro" id="IPR036909">
    <property type="entry name" value="Cyt_c-like_dom_sf"/>
</dbReference>
<keyword evidence="5" id="KW-0560">Oxidoreductase</keyword>
<evidence type="ECO:0000256" key="8">
    <source>
        <dbReference type="SAM" id="MobiDB-lite"/>
    </source>
</evidence>
<feature type="region of interest" description="Disordered" evidence="8">
    <location>
        <begin position="93"/>
        <end position="117"/>
    </location>
</feature>
<evidence type="ECO:0000256" key="5">
    <source>
        <dbReference type="ARBA" id="ARBA00023002"/>
    </source>
</evidence>
<evidence type="ECO:0000256" key="4">
    <source>
        <dbReference type="ARBA" id="ARBA00022729"/>
    </source>
</evidence>
<evidence type="ECO:0000256" key="2">
    <source>
        <dbReference type="ARBA" id="ARBA00022617"/>
    </source>
</evidence>
<dbReference type="STRING" id="1715989.NITINOP_0450"/>
<name>A0A0S4KUW1_9BACT</name>
<keyword evidence="11" id="KW-1185">Reference proteome</keyword>
<organism evidence="10 11">
    <name type="scientific">Candidatus Nitrospira inopinata</name>
    <dbReference type="NCBI Taxonomy" id="1715989"/>
    <lineage>
        <taxon>Bacteria</taxon>
        <taxon>Pseudomonadati</taxon>
        <taxon>Nitrospirota</taxon>
        <taxon>Nitrospiria</taxon>
        <taxon>Nitrospirales</taxon>
        <taxon>Nitrospiraceae</taxon>
        <taxon>Nitrospira</taxon>
    </lineage>
</organism>
<dbReference type="GO" id="GO:0009055">
    <property type="term" value="F:electron transfer activity"/>
    <property type="evidence" value="ECO:0007669"/>
    <property type="project" value="InterPro"/>
</dbReference>
<dbReference type="KEGG" id="nio:NITINOP_0450"/>
<evidence type="ECO:0000256" key="3">
    <source>
        <dbReference type="ARBA" id="ARBA00022723"/>
    </source>
</evidence>